<proteinExistence type="predicted"/>
<dbReference type="SUPFAM" id="SSF49313">
    <property type="entry name" value="Cadherin-like"/>
    <property type="match status" value="1"/>
</dbReference>
<accession>A0ABW2FUZ4</accession>
<keyword evidence="1" id="KW-0732">Signal</keyword>
<sequence length="650" mass="65564">MGSSPTTRSARSTAFAGIASLALAVAGLASAAPAQASPAQASPAVSGQAHHNAALAGSGISNEFNPYSSALTQSAVPGMKQYAAKKRDLIAHQLQAAATGQQTLSYGGGVDGIGVQSGHSKVYLVFYGTQWGTRSTDANGNAAFTGDSAGAAQAAQNMFKGIGTNGETWSADLTQWCDGAGVATGATSCPANANFVPYQSGGVLSGVWYDNAAASPSGATGHQLGVEAVNAAAHFGNTTAASNRDAYYVILSPHGTNPDNYQSPTQGYCAWHDWNGDTTLTGGAASSPYGDIAFSNQPYNVDMGSSCGVGFVNSPGTLDGWTMTLGHEWHEMMSDQNPAGGWTNHVTGSSYNGQENSDECAWLKPGTTGGAANVSFGPFGTFAEQASWSNDTNSCAITHAILTHGSTNTVTVTNPGSQSGTVGTPGSLQISASDSAGGQSLTYTATGLPAGLSINSSTGLITGTPTTAGTYNATVTATDSTSASGSTSFTWTEATSGGGTCTAAQLLGNAGFETGTAAPWTTTSGIVDNSTSEPAHSGSWKAWLDGYGSAHTDSASQTVTIPAGCKATLSFWLHVDTAETGSTAYDKLTVTANSTTVATYSNVNAATGYAQKTIDLSAYAGQSVTLKFNGVEDSSLQTSFVLDDTALNVS</sequence>
<dbReference type="RefSeq" id="WP_345704963.1">
    <property type="nucleotide sequence ID" value="NZ_BAABKV010000001.1"/>
</dbReference>
<keyword evidence="3" id="KW-1185">Reference proteome</keyword>
<dbReference type="Pfam" id="PF05345">
    <property type="entry name" value="He_PIG"/>
    <property type="match status" value="1"/>
</dbReference>
<comment type="caution">
    <text evidence="2">The sequence shown here is derived from an EMBL/GenBank/DDBJ whole genome shotgun (WGS) entry which is preliminary data.</text>
</comment>
<evidence type="ECO:0000313" key="2">
    <source>
        <dbReference type="EMBL" id="MFC7180247.1"/>
    </source>
</evidence>
<gene>
    <name evidence="2" type="ORF">ACFQMG_11850</name>
</gene>
<dbReference type="InterPro" id="IPR013783">
    <property type="entry name" value="Ig-like_fold"/>
</dbReference>
<feature type="signal peptide" evidence="1">
    <location>
        <begin position="1"/>
        <end position="31"/>
    </location>
</feature>
<evidence type="ECO:0000313" key="3">
    <source>
        <dbReference type="Proteomes" id="UP001596435"/>
    </source>
</evidence>
<dbReference type="Gene3D" id="2.60.120.260">
    <property type="entry name" value="Galactose-binding domain-like"/>
    <property type="match status" value="1"/>
</dbReference>
<protein>
    <submittedName>
        <fullName evidence="2">Ig domain-containing protein</fullName>
    </submittedName>
</protein>
<feature type="chain" id="PRO_5047147306" evidence="1">
    <location>
        <begin position="32"/>
        <end position="650"/>
    </location>
</feature>
<reference evidence="3" key="1">
    <citation type="journal article" date="2019" name="Int. J. Syst. Evol. Microbiol.">
        <title>The Global Catalogue of Microorganisms (GCM) 10K type strain sequencing project: providing services to taxonomists for standard genome sequencing and annotation.</title>
        <authorList>
            <consortium name="The Broad Institute Genomics Platform"/>
            <consortium name="The Broad Institute Genome Sequencing Center for Infectious Disease"/>
            <person name="Wu L."/>
            <person name="Ma J."/>
        </authorList>
    </citation>
    <scope>NUCLEOTIDE SEQUENCE [LARGE SCALE GENOMIC DNA]</scope>
    <source>
        <strain evidence="3">CGMCC 1.12859</strain>
    </source>
</reference>
<evidence type="ECO:0000256" key="1">
    <source>
        <dbReference type="SAM" id="SignalP"/>
    </source>
</evidence>
<dbReference type="Proteomes" id="UP001596435">
    <property type="component" value="Unassembled WGS sequence"/>
</dbReference>
<dbReference type="Gene3D" id="2.60.40.10">
    <property type="entry name" value="Immunoglobulins"/>
    <property type="match status" value="1"/>
</dbReference>
<organism evidence="2 3">
    <name type="scientific">Kitasatospora paranensis</name>
    <dbReference type="NCBI Taxonomy" id="258053"/>
    <lineage>
        <taxon>Bacteria</taxon>
        <taxon>Bacillati</taxon>
        <taxon>Actinomycetota</taxon>
        <taxon>Actinomycetes</taxon>
        <taxon>Kitasatosporales</taxon>
        <taxon>Streptomycetaceae</taxon>
        <taxon>Kitasatospora</taxon>
    </lineage>
</organism>
<name>A0ABW2FUZ4_9ACTN</name>
<dbReference type="InterPro" id="IPR015919">
    <property type="entry name" value="Cadherin-like_sf"/>
</dbReference>
<dbReference type="EMBL" id="JBHTAJ010000018">
    <property type="protein sequence ID" value="MFC7180247.1"/>
    <property type="molecule type" value="Genomic_DNA"/>
</dbReference>